<feature type="domain" description="Cadherin" evidence="14">
    <location>
        <begin position="403"/>
        <end position="507"/>
    </location>
</feature>
<keyword evidence="7 12" id="KW-0106">Calcium</keyword>
<feature type="transmembrane region" description="Helical" evidence="13">
    <location>
        <begin position="1372"/>
        <end position="1389"/>
    </location>
</feature>
<dbReference type="FunFam" id="2.60.40.60:FF:000018">
    <property type="entry name" value="Protocadherin gamma c3"/>
    <property type="match status" value="3"/>
</dbReference>
<feature type="domain" description="Cadherin" evidence="14">
    <location>
        <begin position="1104"/>
        <end position="1208"/>
    </location>
</feature>
<feature type="domain" description="Cadherin" evidence="14">
    <location>
        <begin position="1493"/>
        <end position="1601"/>
    </location>
</feature>
<feature type="domain" description="Cadherin" evidence="14">
    <location>
        <begin position="294"/>
        <end position="402"/>
    </location>
</feature>
<feature type="transmembrane region" description="Helical" evidence="13">
    <location>
        <begin position="1213"/>
        <end position="1238"/>
    </location>
</feature>
<dbReference type="PANTHER" id="PTHR24028:SF73">
    <property type="entry name" value="PROTOCADHERIN GAMMA-B3-RELATED"/>
    <property type="match status" value="1"/>
</dbReference>
<evidence type="ECO:0000256" key="6">
    <source>
        <dbReference type="ARBA" id="ARBA00022737"/>
    </source>
</evidence>
<feature type="domain" description="Cadherin" evidence="14">
    <location>
        <begin position="1992"/>
        <end position="2093"/>
    </location>
</feature>
<keyword evidence="11" id="KW-0325">Glycoprotein</keyword>
<dbReference type="Pfam" id="PF00028">
    <property type="entry name" value="Cadherin"/>
    <property type="match status" value="17"/>
</dbReference>
<feature type="domain" description="Cadherin" evidence="14">
    <location>
        <begin position="2910"/>
        <end position="3014"/>
    </location>
</feature>
<evidence type="ECO:0000256" key="7">
    <source>
        <dbReference type="ARBA" id="ARBA00022837"/>
    </source>
</evidence>
<dbReference type="SUPFAM" id="SSF49313">
    <property type="entry name" value="Cadherin-like"/>
    <property type="match status" value="24"/>
</dbReference>
<organism evidence="15 16">
    <name type="scientific">Chelonia mydas</name>
    <name type="common">Green sea-turtle</name>
    <name type="synonym">Chelonia agassizi</name>
    <dbReference type="NCBI Taxonomy" id="8469"/>
    <lineage>
        <taxon>Eukaryota</taxon>
        <taxon>Metazoa</taxon>
        <taxon>Chordata</taxon>
        <taxon>Craniata</taxon>
        <taxon>Vertebrata</taxon>
        <taxon>Euteleostomi</taxon>
        <taxon>Archelosauria</taxon>
        <taxon>Testudinata</taxon>
        <taxon>Testudines</taxon>
        <taxon>Cryptodira</taxon>
        <taxon>Durocryptodira</taxon>
        <taxon>Americhelydia</taxon>
        <taxon>Chelonioidea</taxon>
        <taxon>Cheloniidae</taxon>
        <taxon>Chelonia</taxon>
    </lineage>
</organism>
<dbReference type="SMART" id="SM00112">
    <property type="entry name" value="CA"/>
    <property type="match status" value="22"/>
</dbReference>
<evidence type="ECO:0000313" key="16">
    <source>
        <dbReference type="Proteomes" id="UP000031443"/>
    </source>
</evidence>
<keyword evidence="6" id="KW-0677">Repeat</keyword>
<feature type="domain" description="Cadherin" evidence="14">
    <location>
        <begin position="978"/>
        <end position="1092"/>
    </location>
</feature>
<evidence type="ECO:0000256" key="1">
    <source>
        <dbReference type="ARBA" id="ARBA00003436"/>
    </source>
</evidence>
<dbReference type="FunFam" id="2.60.40.60:FF:000004">
    <property type="entry name" value="Protocadherin 1 gamma 2"/>
    <property type="match status" value="2"/>
</dbReference>
<evidence type="ECO:0000259" key="14">
    <source>
        <dbReference type="PROSITE" id="PS50268"/>
    </source>
</evidence>
<feature type="domain" description="Cadherin" evidence="14">
    <location>
        <begin position="873"/>
        <end position="977"/>
    </location>
</feature>
<keyword evidence="3" id="KW-1003">Cell membrane</keyword>
<comment type="subcellular location">
    <subcellularLocation>
        <location evidence="2">Cell membrane</location>
        <topology evidence="2">Single-pass type I membrane protein</topology>
    </subcellularLocation>
</comment>
<feature type="domain" description="Cadherin" evidence="14">
    <location>
        <begin position="187"/>
        <end position="293"/>
    </location>
</feature>
<dbReference type="InterPro" id="IPR002126">
    <property type="entry name" value="Cadherin-like_dom"/>
</dbReference>
<keyword evidence="9 13" id="KW-1133">Transmembrane helix</keyword>
<dbReference type="GO" id="GO:0007156">
    <property type="term" value="P:homophilic cell adhesion via plasma membrane adhesion molecules"/>
    <property type="evidence" value="ECO:0007669"/>
    <property type="project" value="InterPro"/>
</dbReference>
<dbReference type="FunFam" id="2.60.40.60:FF:000002">
    <property type="entry name" value="Protocadherin alpha 2"/>
    <property type="match status" value="5"/>
</dbReference>
<dbReference type="GO" id="GO:0005509">
    <property type="term" value="F:calcium ion binding"/>
    <property type="evidence" value="ECO:0007669"/>
    <property type="project" value="UniProtKB-UniRule"/>
</dbReference>
<evidence type="ECO:0000256" key="4">
    <source>
        <dbReference type="ARBA" id="ARBA00022692"/>
    </source>
</evidence>
<dbReference type="InterPro" id="IPR050174">
    <property type="entry name" value="Protocadherin/Cadherin-CA"/>
</dbReference>
<evidence type="ECO:0000313" key="15">
    <source>
        <dbReference type="EMBL" id="EMP35331.1"/>
    </source>
</evidence>
<dbReference type="InterPro" id="IPR015919">
    <property type="entry name" value="Cadherin-like_sf"/>
</dbReference>
<protein>
    <submittedName>
        <fullName evidence="15">Protocadherin gamma-A4</fullName>
    </submittedName>
</protein>
<dbReference type="Pfam" id="PF08266">
    <property type="entry name" value="Cadherin_2"/>
    <property type="match status" value="3"/>
</dbReference>
<dbReference type="Gene3D" id="2.60.40.60">
    <property type="entry name" value="Cadherins"/>
    <property type="match status" value="23"/>
</dbReference>
<dbReference type="Proteomes" id="UP000031443">
    <property type="component" value="Unassembled WGS sequence"/>
</dbReference>
<proteinExistence type="predicted"/>
<feature type="domain" description="Cadherin" evidence="14">
    <location>
        <begin position="1707"/>
        <end position="1811"/>
    </location>
</feature>
<feature type="domain" description="Cadherin" evidence="14">
    <location>
        <begin position="2154"/>
        <end position="2258"/>
    </location>
</feature>
<evidence type="ECO:0000256" key="3">
    <source>
        <dbReference type="ARBA" id="ARBA00022475"/>
    </source>
</evidence>
<dbReference type="InterPro" id="IPR032455">
    <property type="entry name" value="Cadherin_C"/>
</dbReference>
<comment type="function">
    <text evidence="1">Potential calcium-dependent cell-adhesion protein. May be involved in the establishment and maintenance of specific neuronal connections in the brain.</text>
</comment>
<dbReference type="PRINTS" id="PR00205">
    <property type="entry name" value="CADHERIN"/>
</dbReference>
<dbReference type="PANTHER" id="PTHR24028">
    <property type="entry name" value="CADHERIN-87A"/>
    <property type="match status" value="1"/>
</dbReference>
<accession>M7BBN0</accession>
<feature type="transmembrane region" description="Helical" evidence="13">
    <location>
        <begin position="2651"/>
        <end position="2675"/>
    </location>
</feature>
<name>M7BBN0_CHEMY</name>
<dbReference type="PROSITE" id="PS50268">
    <property type="entry name" value="CADHERIN_2"/>
    <property type="match status" value="21"/>
</dbReference>
<dbReference type="FunFam" id="2.60.40.60:FF:000129">
    <property type="entry name" value="protocadherin alpha-C2 isoform X1"/>
    <property type="match status" value="5"/>
</dbReference>
<feature type="domain" description="Cadherin" evidence="14">
    <location>
        <begin position="1602"/>
        <end position="1706"/>
    </location>
</feature>
<feature type="domain" description="Cadherin" evidence="14">
    <location>
        <begin position="613"/>
        <end position="767"/>
    </location>
</feature>
<dbReference type="GO" id="GO:0005886">
    <property type="term" value="C:plasma membrane"/>
    <property type="evidence" value="ECO:0007669"/>
    <property type="project" value="UniProtKB-SubCell"/>
</dbReference>
<sequence>MGLQSGEIRTARAFADRDAVKHRLVTLVKDNGQPPLSATVTLNLVFAENFQEALPEMSNQSGDSASQSDLQFYLVLALALISFLFLITIIVVIAMKVRSSKGSSILQYVRPALYSKADPTFLPSYEDGTLPYSYNLCLATDCGQNGFNLLKSSDQNVTAENILCNDNSGILLVNNCGSEAPKSGSETLLKIRYSIPEETHTGSFVGNITKDLGLDLKELSDRSVRIVARGRSQYFALNVKSGHLYTTDRIDREEICGRIEICLIKFEVLREGKAKLFPVEVEITDINDNAPGFQSEKLELKISETTAVGTRISLQQSQDPDVGINSIQIYQLSDNRHFSLDVQTRTNDVKYAELVLEKSLDREEQAVHDLILTATDGGDPVRSGTAQIRVIVLDANDNAPVFTEAIYRASVLENVPKGSTVVSVKATDLDEGVNKELKYSFRTIVEKGSQIFHLDSRTGEVTVVGNLDFEESALYEIEVQAHDGGGLFDRSKILIVVSDVNDNAPELTITSLVNSIPEDSPAGTVIALLNVQDLDSGENGEVTCSIPSNLPFRLKKLLDNYYSLVIDRTLDREQASNYNVTITAIDQGTPPLSSVTSIFLQVSDENDNPPIFNQTSYTSYVRENNVKGASVCSVKANDYDLEDNSRITYSITATQIQEAPLSSFISINSETGALYALRSFDYERSRLPIREIRIYQLSDNRHFSLDVQTRTNDVKYAELVLEKSLDREEQAVHDLILTATDGGDPVRSGTAQIRVIVLDANDNAPVFTEAIYRASVLENVPKGSTVVSVKATDLDEGVNKELKYSFRTIVEKGSQIFHLDSRTGEVTVVGNLDFEESALYEIEVQAHDGGGLFDRSKILIVVSDVNDNAPELTITSLVNSIPEDSPAGTVIALLNVQDLDSGENGEVTCSIPSNLPFRLKKLLDNYYSLVIDRTLDREQASNYNVTITAIDQGTPPLSSVTSIFLQVSDENDNPPIFNQTSYTSYVRENNVKGASVCSVKANDYDLEDNSRITYSITATQIQEAPLSSFISINSETGALYALRSFDYEQFREIRFQVQAQDGGSPPLSSNVSVTLFILDQNDNSPHILHPSFPTDGSTGVELAPRSSEPGYLVTKVVAVDADSGQNAWLSYQLLKATEPGLFSVGLHSGEIRTARSFVDKDALKQSLVVLVKDNGQPPLSATATVTVVVADSIPEILSDLSSLSAPADPQSSLTLYLVIAVASVSCLFFTFILVLLALRLRRWRNSQLFDSSSVTFSGVPVSQFVGIDGVRAFLHSYSHEVSLTTDSRKSQFKFSKTNYSNTLSSEQTCEIKDPILVIEDVRISNGDRTSVQDSYNLSGNWSGISIQNTPGKEAKALRVTEMETRHRQTARAVRLQILLLFSLFCRAFSEQIRYSIPEEMAKGSLVGNLAKDLGLNVRELPLRKLRVNSENKYFTLNEEHGNLYVNYRLDREKLCGETPLCVLNLEAVVENPLNIFHVNVAIQDINDNTPRFVKNNIYLEINELAQPGARFPLEPAQDPDVGINSLQSYHLSPNPYFVLELKENPDGNKYAELVLEKPLDREKERSLNLILSSVDGGEPVKTGTVPIKINIIDANDNPPIFTEKIYKVSMRENLPKGTLVIQVKATDADEGTNARITYYFSNIPQRVQQLFDLDASNGKITAKDILDFEEKNSYTIGVEARDGGSLTAHSKVQIEILDENDNAPEVTLTSVSSPIPEDSLPGTVIALIKARDRDDGGNGDVTCHIQDNFPFKITSSTNNYYKLLTDSTLDRERTPEYNITITATDNGSPRLSTQKTILLQISDVNDNSPVFEKAYYTAYVPENNPSGASIFSVKASDRDLDRNARVTYSILSSNLEKRPLSSYISINSQTGAIYAQRSFDYEQFREFEMQVKAQDGGSPPLSSNVTGQIQEAPLSSSISINSETGTLYALRSFDYEQFREIRFQVQAQDGGSPPLSSNVSVTLFILDQNDNSPHILHPSFPTDGSTGVELAPRSSEPGYLVTKVVAVDADSGQNAWLSYQLLKATEPGLFSVGLHSGEIRTARSFVDKDALKQSLVVLVKDNGQPPLSATATVTVVVADSIPEILSDLSSPAVASPFAANSFALMGFVNTRYNQNKQGNLTETGMEIRYREPSRAVSRQVLLFPFLLSLFCRAVSEHFRYSMPEEMAKGSLVGNLAKDLGLSIRELPQRKFRVSSEKQYFSVNGENGNLYVNGRIDREEICRETPLCVLTLETVVENPLNVFHVNVAIQDINDNAPKFINSNISLEINELALPGTRFQLESAQDPDTGINSVQSYQLSKNPHFTLAVKESPDGNKYPELMLEKSLDREEQNSHHLILTAVDGGDLVRSGTVQIRVNVTDANDNPPEFTQEIYKVSLRENLPKSSLVLQIKAIDKDEGLNSQITYSFSNTPENARKIYHLDPENGRITNIGNLDFEDTHKYMLGVEARDGGGQSAHSKVQIEILDENDNAPELTFTSVSSPVAEDSVPGTVIALIKVRDQDTGENGEVSCHIQHNLPFKVVVSSNSYYKLLTDSTLDRERTQEYNITITATDKGSPPLSTQKTILLQISDVNDNAPVFEKPSYTAYSGEIRTARAFADRDAVKHRLVTLVKDNGQPPLSATVTLNLVFAENFQEALPEMSDQSGDSASQSDLQFYLVLALALISFLFLLTVTLAIVMKLRRSGNPKLLQCFGPDPYPRTGSVFPPNYEDGSLPYTYQLCLSSELKRNKCTFPKPSAQTAENILCSDSSWVSFMGNGAGSSLHGRMETTGEPLTGEIQSNLALCKSMLLFMMLMTKHQFSPVRQSTSQPAYKINVLENMPVGSMMVTVKATDPDEGIHQEVKFSIRKITNKASQIFHLDSWTGELTVVGNLDFEEAELYEIEVQAHDGGGLFDRSKIVIVVSDVNDNTPELTITSLVSSIPKGSPPGTVIALLNVQDLDSGENGEVTCSTPSSLPFQTRKLLDNYYSLVTDRALDREQVAAYNITMTATNNGTPPPSTATTIPLQILDMNNNSSLFNKTSYTGYITENNLRGVSIFSLRMHREDGVLWWRKEGTRDITGVQEKRQRCAQAKKPMVVLVKDNGQPPLSATATVTVVVADSIPEILSDLSSLSVPADLQSSLTLYLVIAVASLSCLFFTFIIVLLALRLRRWRNSQLFDSSSVTFSGIHLSQFVGIDGVRAFLHSCSHVGSLTTDSRKSQLNFPKSNYANTLTSQHACEIKDRILITEELDNNRDQTSIQVS</sequence>
<feature type="domain" description="Cadherin" evidence="14">
    <location>
        <begin position="1812"/>
        <end position="1980"/>
    </location>
</feature>
<dbReference type="EMBL" id="KB528690">
    <property type="protein sequence ID" value="EMP35331.1"/>
    <property type="molecule type" value="Genomic_DNA"/>
</dbReference>
<dbReference type="FunFam" id="2.60.40.60:FF:000007">
    <property type="entry name" value="Protocadherin alpha 2"/>
    <property type="match status" value="1"/>
</dbReference>
<dbReference type="PROSITE" id="PS00232">
    <property type="entry name" value="CADHERIN_1"/>
    <property type="match status" value="12"/>
</dbReference>
<evidence type="ECO:0000256" key="10">
    <source>
        <dbReference type="ARBA" id="ARBA00023136"/>
    </source>
</evidence>
<evidence type="ECO:0000256" key="5">
    <source>
        <dbReference type="ARBA" id="ARBA00022729"/>
    </source>
</evidence>
<feature type="transmembrane region" description="Helical" evidence="13">
    <location>
        <begin position="72"/>
        <end position="95"/>
    </location>
</feature>
<dbReference type="FunFam" id="2.60.40.60:FF:000001">
    <property type="entry name" value="Protocadherin alpha 2"/>
    <property type="match status" value="2"/>
</dbReference>
<keyword evidence="8" id="KW-0130">Cell adhesion</keyword>
<evidence type="ECO:0000256" key="13">
    <source>
        <dbReference type="SAM" id="Phobius"/>
    </source>
</evidence>
<reference evidence="16" key="1">
    <citation type="journal article" date="2013" name="Nat. Genet.">
        <title>The draft genomes of soft-shell turtle and green sea turtle yield insights into the development and evolution of the turtle-specific body plan.</title>
        <authorList>
            <person name="Wang Z."/>
            <person name="Pascual-Anaya J."/>
            <person name="Zadissa A."/>
            <person name="Li W."/>
            <person name="Niimura Y."/>
            <person name="Huang Z."/>
            <person name="Li C."/>
            <person name="White S."/>
            <person name="Xiong Z."/>
            <person name="Fang D."/>
            <person name="Wang B."/>
            <person name="Ming Y."/>
            <person name="Chen Y."/>
            <person name="Zheng Y."/>
            <person name="Kuraku S."/>
            <person name="Pignatelli M."/>
            <person name="Herrero J."/>
            <person name="Beal K."/>
            <person name="Nozawa M."/>
            <person name="Li Q."/>
            <person name="Wang J."/>
            <person name="Zhang H."/>
            <person name="Yu L."/>
            <person name="Shigenobu S."/>
            <person name="Wang J."/>
            <person name="Liu J."/>
            <person name="Flicek P."/>
            <person name="Searle S."/>
            <person name="Wang J."/>
            <person name="Kuratani S."/>
            <person name="Yin Y."/>
            <person name="Aken B."/>
            <person name="Zhang G."/>
            <person name="Irie N."/>
        </authorList>
    </citation>
    <scope>NUCLEOTIDE SEQUENCE [LARGE SCALE GENOMIC DNA]</scope>
</reference>
<feature type="domain" description="Cadherin" evidence="14">
    <location>
        <begin position="2259"/>
        <end position="2367"/>
    </location>
</feature>
<feature type="transmembrane region" description="Helical" evidence="13">
    <location>
        <begin position="3118"/>
        <end position="3143"/>
    </location>
</feature>
<feature type="domain" description="Cadherin" evidence="14">
    <location>
        <begin position="768"/>
        <end position="872"/>
    </location>
</feature>
<keyword evidence="5" id="KW-0732">Signal</keyword>
<keyword evidence="10 13" id="KW-0472">Membrane</keyword>
<evidence type="ECO:0000256" key="11">
    <source>
        <dbReference type="ARBA" id="ARBA00023180"/>
    </source>
</evidence>
<evidence type="ECO:0000256" key="9">
    <source>
        <dbReference type="ARBA" id="ARBA00022989"/>
    </source>
</evidence>
<evidence type="ECO:0000256" key="8">
    <source>
        <dbReference type="ARBA" id="ARBA00022889"/>
    </source>
</evidence>
<feature type="domain" description="Cadherin" evidence="14">
    <location>
        <begin position="1388"/>
        <end position="1492"/>
    </location>
</feature>
<feature type="domain" description="Cadherin" evidence="14">
    <location>
        <begin position="2473"/>
        <end position="2577"/>
    </location>
</feature>
<gene>
    <name evidence="15" type="ORF">UY3_07503</name>
</gene>
<dbReference type="InterPro" id="IPR020894">
    <property type="entry name" value="Cadherin_CS"/>
</dbReference>
<dbReference type="InterPro" id="IPR013164">
    <property type="entry name" value="Cadherin_N"/>
</dbReference>
<keyword evidence="16" id="KW-1185">Reference proteome</keyword>
<evidence type="ECO:0000256" key="2">
    <source>
        <dbReference type="ARBA" id="ARBA00004251"/>
    </source>
</evidence>
<feature type="domain" description="Cadherin" evidence="14">
    <location>
        <begin position="508"/>
        <end position="612"/>
    </location>
</feature>
<dbReference type="CDD" id="cd11304">
    <property type="entry name" value="Cadherin_repeat"/>
    <property type="match status" value="22"/>
</dbReference>
<feature type="domain" description="Cadherin" evidence="14">
    <location>
        <begin position="2805"/>
        <end position="2909"/>
    </location>
</feature>
<evidence type="ECO:0000256" key="12">
    <source>
        <dbReference type="PROSITE-ProRule" id="PRU00043"/>
    </source>
</evidence>
<dbReference type="FunFam" id="2.60.40.60:FF:000006">
    <property type="entry name" value="Protocadherin alpha 2"/>
    <property type="match status" value="3"/>
</dbReference>
<dbReference type="Pfam" id="PF16492">
    <property type="entry name" value="Cadherin_C_2"/>
    <property type="match status" value="4"/>
</dbReference>
<feature type="domain" description="Cadherin" evidence="14">
    <location>
        <begin position="2368"/>
        <end position="2472"/>
    </location>
</feature>
<keyword evidence="4 13" id="KW-0812">Transmembrane</keyword>